<dbReference type="InterPro" id="IPR003399">
    <property type="entry name" value="Mce/MlaD"/>
</dbReference>
<feature type="domain" description="Mammalian cell entry C-terminal" evidence="3">
    <location>
        <begin position="122"/>
        <end position="295"/>
    </location>
</feature>
<evidence type="ECO:0000259" key="2">
    <source>
        <dbReference type="Pfam" id="PF02470"/>
    </source>
</evidence>
<dbReference type="InterPro" id="IPR052336">
    <property type="entry name" value="MlaD_Phospholipid_Transporter"/>
</dbReference>
<protein>
    <submittedName>
        <fullName evidence="4">MCE family protein</fullName>
    </submittedName>
</protein>
<evidence type="ECO:0000256" key="1">
    <source>
        <dbReference type="SAM" id="SignalP"/>
    </source>
</evidence>
<reference evidence="4 5" key="1">
    <citation type="submission" date="2024-09" db="EMBL/GenBank/DDBJ databases">
        <authorList>
            <person name="Sun Q."/>
            <person name="Mori K."/>
        </authorList>
    </citation>
    <scope>NUCLEOTIDE SEQUENCE [LARGE SCALE GENOMIC DNA]</scope>
    <source>
        <strain evidence="4 5">CCM 7957</strain>
    </source>
</reference>
<dbReference type="RefSeq" id="WP_382360552.1">
    <property type="nucleotide sequence ID" value="NZ_JBHLWV010000011.1"/>
</dbReference>
<keyword evidence="1" id="KW-0732">Signal</keyword>
<accession>A0ABV6H4U5</accession>
<comment type="caution">
    <text evidence="4">The sequence shown here is derived from an EMBL/GenBank/DDBJ whole genome shotgun (WGS) entry which is preliminary data.</text>
</comment>
<evidence type="ECO:0000259" key="3">
    <source>
        <dbReference type="Pfam" id="PF11887"/>
    </source>
</evidence>
<feature type="domain" description="Mce/MlaD" evidence="2">
    <location>
        <begin position="43"/>
        <end position="116"/>
    </location>
</feature>
<sequence length="369" mass="38165">MLTGTRRWRTATAGAAVAAAATLTLSSCSLIPTGVQTAVGAAQTYTAYFDSAAGLYEGNDVAVLGMPVGRVVSLHPEGTRVKVELAVNSDISIPADATAAIVNTSIVTTRHIELTPVYTGGDKLAVGGTLAHTASPVEIGTLFDSIDALVDNLKGEPGGEQPIADLVDIAAGVADGNGDRLREALTALEKAGKVGADNADGLGQILRTISELTSALTANYPKMLALSNSVTQVSEMLGDQSVGLQATLDNVNSALQNTAEFLEGNAGNVSSSMTGLAALASNLSDYSRQLVDTIDMGPLLFQNLANSISAEQGAWRAQVLLDKSLVDNELLSRFCEAINLQKNGCRTGQLNDFGPDLGIYSALLELSKK</sequence>
<dbReference type="PANTHER" id="PTHR33371">
    <property type="entry name" value="INTERMEMBRANE PHOSPHOLIPID TRANSPORT SYSTEM BINDING PROTEIN MLAD-RELATED"/>
    <property type="match status" value="1"/>
</dbReference>
<dbReference type="Pfam" id="PF11887">
    <property type="entry name" value="Mce4_CUP1"/>
    <property type="match status" value="1"/>
</dbReference>
<feature type="signal peptide" evidence="1">
    <location>
        <begin position="1"/>
        <end position="29"/>
    </location>
</feature>
<evidence type="ECO:0000313" key="5">
    <source>
        <dbReference type="Proteomes" id="UP001589783"/>
    </source>
</evidence>
<evidence type="ECO:0000313" key="4">
    <source>
        <dbReference type="EMBL" id="MFC0313766.1"/>
    </source>
</evidence>
<dbReference type="NCBIfam" id="TIGR00996">
    <property type="entry name" value="Mtu_fam_mce"/>
    <property type="match status" value="1"/>
</dbReference>
<organism evidence="4 5">
    <name type="scientific">Gordonia phosphorivorans</name>
    <dbReference type="NCBI Taxonomy" id="1056982"/>
    <lineage>
        <taxon>Bacteria</taxon>
        <taxon>Bacillati</taxon>
        <taxon>Actinomycetota</taxon>
        <taxon>Actinomycetes</taxon>
        <taxon>Mycobacteriales</taxon>
        <taxon>Gordoniaceae</taxon>
        <taxon>Gordonia</taxon>
    </lineage>
</organism>
<dbReference type="InterPro" id="IPR024516">
    <property type="entry name" value="Mce_C"/>
</dbReference>
<feature type="chain" id="PRO_5045533687" evidence="1">
    <location>
        <begin position="30"/>
        <end position="369"/>
    </location>
</feature>
<dbReference type="PANTHER" id="PTHR33371:SF4">
    <property type="entry name" value="INTERMEMBRANE PHOSPHOLIPID TRANSPORT SYSTEM BINDING PROTEIN MLAD"/>
    <property type="match status" value="1"/>
</dbReference>
<keyword evidence="5" id="KW-1185">Reference proteome</keyword>
<gene>
    <name evidence="4" type="ORF">ACFFJD_02720</name>
</gene>
<name>A0ABV6H4U5_9ACTN</name>
<dbReference type="InterPro" id="IPR005693">
    <property type="entry name" value="Mce"/>
</dbReference>
<proteinExistence type="predicted"/>
<dbReference type="Pfam" id="PF02470">
    <property type="entry name" value="MlaD"/>
    <property type="match status" value="1"/>
</dbReference>
<dbReference type="Proteomes" id="UP001589783">
    <property type="component" value="Unassembled WGS sequence"/>
</dbReference>
<dbReference type="EMBL" id="JBHLWV010000011">
    <property type="protein sequence ID" value="MFC0313766.1"/>
    <property type="molecule type" value="Genomic_DNA"/>
</dbReference>
<dbReference type="PROSITE" id="PS51257">
    <property type="entry name" value="PROKAR_LIPOPROTEIN"/>
    <property type="match status" value="1"/>
</dbReference>